<reference evidence="1" key="1">
    <citation type="journal article" date="2017" name="Nature">
        <title>The sunflower genome provides insights into oil metabolism, flowering and Asterid evolution.</title>
        <authorList>
            <person name="Badouin H."/>
            <person name="Gouzy J."/>
            <person name="Grassa C.J."/>
            <person name="Murat F."/>
            <person name="Staton S.E."/>
            <person name="Cottret L."/>
            <person name="Lelandais-Briere C."/>
            <person name="Owens G.L."/>
            <person name="Carrere S."/>
            <person name="Mayjonade B."/>
            <person name="Legrand L."/>
            <person name="Gill N."/>
            <person name="Kane N.C."/>
            <person name="Bowers J.E."/>
            <person name="Hubner S."/>
            <person name="Bellec A."/>
            <person name="Berard A."/>
            <person name="Berges H."/>
            <person name="Blanchet N."/>
            <person name="Boniface M.C."/>
            <person name="Brunel D."/>
            <person name="Catrice O."/>
            <person name="Chaidir N."/>
            <person name="Claudel C."/>
            <person name="Donnadieu C."/>
            <person name="Faraut T."/>
            <person name="Fievet G."/>
            <person name="Helmstetter N."/>
            <person name="King M."/>
            <person name="Knapp S.J."/>
            <person name="Lai Z."/>
            <person name="Le Paslier M.C."/>
            <person name="Lippi Y."/>
            <person name="Lorenzon L."/>
            <person name="Mandel J.R."/>
            <person name="Marage G."/>
            <person name="Marchand G."/>
            <person name="Marquand E."/>
            <person name="Bret-Mestries E."/>
            <person name="Morien E."/>
            <person name="Nambeesan S."/>
            <person name="Nguyen T."/>
            <person name="Pegot-Espagnet P."/>
            <person name="Pouilly N."/>
            <person name="Raftis F."/>
            <person name="Sallet E."/>
            <person name="Schiex T."/>
            <person name="Thomas J."/>
            <person name="Vandecasteele C."/>
            <person name="Vares D."/>
            <person name="Vear F."/>
            <person name="Vautrin S."/>
            <person name="Crespi M."/>
            <person name="Mangin B."/>
            <person name="Burke J.M."/>
            <person name="Salse J."/>
            <person name="Munos S."/>
            <person name="Vincourt P."/>
            <person name="Rieseberg L.H."/>
            <person name="Langlade N.B."/>
        </authorList>
    </citation>
    <scope>NUCLEOTIDE SEQUENCE</scope>
    <source>
        <tissue evidence="1">Leaves</tissue>
    </source>
</reference>
<organism evidence="1 2">
    <name type="scientific">Helianthus annuus</name>
    <name type="common">Common sunflower</name>
    <dbReference type="NCBI Taxonomy" id="4232"/>
    <lineage>
        <taxon>Eukaryota</taxon>
        <taxon>Viridiplantae</taxon>
        <taxon>Streptophyta</taxon>
        <taxon>Embryophyta</taxon>
        <taxon>Tracheophyta</taxon>
        <taxon>Spermatophyta</taxon>
        <taxon>Magnoliopsida</taxon>
        <taxon>eudicotyledons</taxon>
        <taxon>Gunneridae</taxon>
        <taxon>Pentapetalae</taxon>
        <taxon>asterids</taxon>
        <taxon>campanulids</taxon>
        <taxon>Asterales</taxon>
        <taxon>Asteraceae</taxon>
        <taxon>Asteroideae</taxon>
        <taxon>Heliantheae alliance</taxon>
        <taxon>Heliantheae</taxon>
        <taxon>Helianthus</taxon>
    </lineage>
</organism>
<dbReference type="EMBL" id="MNCJ02000321">
    <property type="protein sequence ID" value="KAF5803939.1"/>
    <property type="molecule type" value="Genomic_DNA"/>
</dbReference>
<accession>A0A9K3IW51</accession>
<evidence type="ECO:0000313" key="1">
    <source>
        <dbReference type="EMBL" id="KAF5803939.1"/>
    </source>
</evidence>
<sequence>MSQLKDVLHTEYFDIEIPTDATETIEMVNATEDNFTEDYEKLQELLVDALMLRSPFIKDVLTSQSCPH</sequence>
<keyword evidence="2" id="KW-1185">Reference proteome</keyword>
<protein>
    <submittedName>
        <fullName evidence="1">Uncharacterized protein</fullName>
    </submittedName>
</protein>
<proteinExistence type="predicted"/>
<dbReference type="AlphaFoldDB" id="A0A9K3IW51"/>
<gene>
    <name evidence="1" type="ORF">HanXRQr2_Chr06g0277321</name>
</gene>
<reference evidence="1" key="2">
    <citation type="submission" date="2020-06" db="EMBL/GenBank/DDBJ databases">
        <title>Helianthus annuus Genome sequencing and assembly Release 2.</title>
        <authorList>
            <person name="Gouzy J."/>
            <person name="Langlade N."/>
            <person name="Munos S."/>
        </authorList>
    </citation>
    <scope>NUCLEOTIDE SEQUENCE</scope>
    <source>
        <tissue evidence="1">Leaves</tissue>
    </source>
</reference>
<dbReference type="Proteomes" id="UP000215914">
    <property type="component" value="Unassembled WGS sequence"/>
</dbReference>
<name>A0A9K3IW51_HELAN</name>
<evidence type="ECO:0000313" key="2">
    <source>
        <dbReference type="Proteomes" id="UP000215914"/>
    </source>
</evidence>
<comment type="caution">
    <text evidence="1">The sequence shown here is derived from an EMBL/GenBank/DDBJ whole genome shotgun (WGS) entry which is preliminary data.</text>
</comment>
<dbReference type="Gramene" id="mRNA:HanXRQr2_Chr06g0277321">
    <property type="protein sequence ID" value="CDS:HanXRQr2_Chr06g0277321.1"/>
    <property type="gene ID" value="HanXRQr2_Chr06g0277321"/>
</dbReference>